<comment type="caution">
    <text evidence="6">The sequence shown here is derived from an EMBL/GenBank/DDBJ whole genome shotgun (WGS) entry which is preliminary data.</text>
</comment>
<organism evidence="6 7">
    <name type="scientific">Bartonella quintana JK 68</name>
    <dbReference type="NCBI Taxonomy" id="1134503"/>
    <lineage>
        <taxon>Bacteria</taxon>
        <taxon>Pseudomonadati</taxon>
        <taxon>Pseudomonadota</taxon>
        <taxon>Alphaproteobacteria</taxon>
        <taxon>Hyphomicrobiales</taxon>
        <taxon>Bartonellaceae</taxon>
        <taxon>Bartonella</taxon>
    </lineage>
</organism>
<sequence>MRSLRCHIQIILQDPFGLLSPHMTLSEIIAEGLSIHDPQLSSSERNDCVIAALYEVGLDPYTRYSYPHEFSSGQRQRIALARAITFKFRFNYDA</sequence>
<keyword evidence="3" id="KW-0547">Nucleotide-binding</keyword>
<dbReference type="SUPFAM" id="SSF52540">
    <property type="entry name" value="P-loop containing nucleoside triphosphate hydrolases"/>
    <property type="match status" value="1"/>
</dbReference>
<proteinExistence type="inferred from homology"/>
<dbReference type="PANTHER" id="PTHR43776:SF7">
    <property type="entry name" value="D,D-DIPEPTIDE TRANSPORT ATP-BINDING PROTEIN DDPF-RELATED"/>
    <property type="match status" value="1"/>
</dbReference>
<accession>A0ABR4SPY4</accession>
<dbReference type="Pfam" id="PF00005">
    <property type="entry name" value="ABC_tran"/>
    <property type="match status" value="1"/>
</dbReference>
<dbReference type="Proteomes" id="UP000027143">
    <property type="component" value="Unassembled WGS sequence"/>
</dbReference>
<gene>
    <name evidence="6" type="ORF">O7U_00738</name>
</gene>
<protein>
    <recommendedName>
        <fullName evidence="5">ABC transporter domain-containing protein</fullName>
    </recommendedName>
</protein>
<dbReference type="Gene3D" id="3.40.50.300">
    <property type="entry name" value="P-loop containing nucleotide triphosphate hydrolases"/>
    <property type="match status" value="1"/>
</dbReference>
<evidence type="ECO:0000259" key="5">
    <source>
        <dbReference type="Pfam" id="PF00005"/>
    </source>
</evidence>
<name>A0ABR4SPY4_BARQI</name>
<comment type="similarity">
    <text evidence="1">Belongs to the ABC transporter superfamily.</text>
</comment>
<dbReference type="PANTHER" id="PTHR43776">
    <property type="entry name" value="TRANSPORT ATP-BINDING PROTEIN"/>
    <property type="match status" value="1"/>
</dbReference>
<keyword evidence="4" id="KW-0067">ATP-binding</keyword>
<dbReference type="InterPro" id="IPR003439">
    <property type="entry name" value="ABC_transporter-like_ATP-bd"/>
</dbReference>
<feature type="domain" description="ABC transporter" evidence="5">
    <location>
        <begin position="2"/>
        <end position="85"/>
    </location>
</feature>
<reference evidence="6 7" key="1">
    <citation type="submission" date="2012-04" db="EMBL/GenBank/DDBJ databases">
        <title>The Genome Sequence of Bartonella quintana JK 68.</title>
        <authorList>
            <consortium name="The Broad Institute Genome Sequencing Platform"/>
            <consortium name="The Broad Institute Genome Sequencing Center for Infectious Disease"/>
            <person name="Feldgarden M."/>
            <person name="Kirby J."/>
            <person name="Kosoy M."/>
            <person name="Birtles R."/>
            <person name="Probert W.S."/>
            <person name="Chiaraviglio L."/>
            <person name="Walker B."/>
            <person name="Young S.K."/>
            <person name="Zeng Q."/>
            <person name="Gargeya S."/>
            <person name="Fitzgerald M."/>
            <person name="Haas B."/>
            <person name="Abouelleil A."/>
            <person name="Alvarado L."/>
            <person name="Arachchi H.M."/>
            <person name="Berlin A.M."/>
            <person name="Chapman S.B."/>
            <person name="Goldberg J."/>
            <person name="Griggs A."/>
            <person name="Gujja S."/>
            <person name="Hansen M."/>
            <person name="Howarth C."/>
            <person name="Imamovic A."/>
            <person name="Larimer J."/>
            <person name="McCowen C."/>
            <person name="Montmayeur A."/>
            <person name="Murphy C."/>
            <person name="Neiman D."/>
            <person name="Pearson M."/>
            <person name="Priest M."/>
            <person name="Roberts A."/>
            <person name="Saif S."/>
            <person name="Shea T."/>
            <person name="Sisk P."/>
            <person name="Sykes S."/>
            <person name="Wortman J."/>
            <person name="Nusbaum C."/>
            <person name="Birren B."/>
        </authorList>
    </citation>
    <scope>NUCLEOTIDE SEQUENCE [LARGE SCALE GENOMIC DNA]</scope>
    <source>
        <strain evidence="6 7">JK 68</strain>
    </source>
</reference>
<evidence type="ECO:0000256" key="3">
    <source>
        <dbReference type="ARBA" id="ARBA00022741"/>
    </source>
</evidence>
<evidence type="ECO:0000256" key="1">
    <source>
        <dbReference type="ARBA" id="ARBA00005417"/>
    </source>
</evidence>
<dbReference type="EMBL" id="AHPD01000007">
    <property type="protein sequence ID" value="KEC66207.1"/>
    <property type="molecule type" value="Genomic_DNA"/>
</dbReference>
<evidence type="ECO:0000256" key="4">
    <source>
        <dbReference type="ARBA" id="ARBA00022840"/>
    </source>
</evidence>
<keyword evidence="7" id="KW-1185">Reference proteome</keyword>
<dbReference type="InterPro" id="IPR050319">
    <property type="entry name" value="ABC_transp_ATP-bind"/>
</dbReference>
<evidence type="ECO:0000256" key="2">
    <source>
        <dbReference type="ARBA" id="ARBA00022448"/>
    </source>
</evidence>
<keyword evidence="2" id="KW-0813">Transport</keyword>
<evidence type="ECO:0000313" key="6">
    <source>
        <dbReference type="EMBL" id="KEC66207.1"/>
    </source>
</evidence>
<dbReference type="InterPro" id="IPR027417">
    <property type="entry name" value="P-loop_NTPase"/>
</dbReference>
<evidence type="ECO:0000313" key="7">
    <source>
        <dbReference type="Proteomes" id="UP000027143"/>
    </source>
</evidence>